<reference evidence="1" key="1">
    <citation type="journal article" date="2019" name="Emerg. Microbes Infect.">
        <title>Comprehensive subspecies identification of 175 nontuberculous mycobacteria species based on 7547 genomic profiles.</title>
        <authorList>
            <person name="Matsumoto Y."/>
            <person name="Kinjo T."/>
            <person name="Motooka D."/>
            <person name="Nabeya D."/>
            <person name="Jung N."/>
            <person name="Uechi K."/>
            <person name="Horii T."/>
            <person name="Iida T."/>
            <person name="Fujita J."/>
            <person name="Nakamura S."/>
        </authorList>
    </citation>
    <scope>NUCLEOTIDE SEQUENCE [LARGE SCALE GENOMIC DNA]</scope>
    <source>
        <strain evidence="1">JCM 13671</strain>
    </source>
</reference>
<dbReference type="AlphaFoldDB" id="A0A7I7XUC7"/>
<name>A0A7I7XUC7_9MYCO</name>
<protein>
    <submittedName>
        <fullName evidence="1">Uncharacterized protein</fullName>
    </submittedName>
</protein>
<evidence type="ECO:0000313" key="1">
    <source>
        <dbReference type="EMBL" id="BBZ32858.1"/>
    </source>
</evidence>
<reference evidence="1" key="2">
    <citation type="submission" date="2020-02" db="EMBL/GenBank/DDBJ databases">
        <authorList>
            <person name="Matsumoto Y."/>
            <person name="Motooka D."/>
            <person name="Nakamura S."/>
        </authorList>
    </citation>
    <scope>NUCLEOTIDE SEQUENCE</scope>
    <source>
        <strain evidence="1">JCM 13671</strain>
    </source>
</reference>
<organism evidence="1 2">
    <name type="scientific">Mycolicibacterium confluentis</name>
    <dbReference type="NCBI Taxonomy" id="28047"/>
    <lineage>
        <taxon>Bacteria</taxon>
        <taxon>Bacillati</taxon>
        <taxon>Actinomycetota</taxon>
        <taxon>Actinomycetes</taxon>
        <taxon>Mycobacteriales</taxon>
        <taxon>Mycobacteriaceae</taxon>
        <taxon>Mycolicibacterium</taxon>
    </lineage>
</organism>
<gene>
    <name evidence="1" type="ORF">MCNF_14630</name>
</gene>
<proteinExistence type="predicted"/>
<sequence>MGGSICLWPLAFGDAKLMDMASISLPAAPVGSEFMEIRHAQRALRIIFGGWIVAVGPLSAGSV</sequence>
<dbReference type="Proteomes" id="UP000466931">
    <property type="component" value="Chromosome"/>
</dbReference>
<keyword evidence="2" id="KW-1185">Reference proteome</keyword>
<evidence type="ECO:0000313" key="2">
    <source>
        <dbReference type="Proteomes" id="UP000466931"/>
    </source>
</evidence>
<dbReference type="EMBL" id="AP022612">
    <property type="protein sequence ID" value="BBZ32858.1"/>
    <property type="molecule type" value="Genomic_DNA"/>
</dbReference>
<accession>A0A7I7XUC7</accession>